<evidence type="ECO:0000256" key="6">
    <source>
        <dbReference type="SAM" id="Phobius"/>
    </source>
</evidence>
<comment type="catalytic activity">
    <reaction evidence="5">
        <text>2 GTP = 3',3'-c-di-GMP + 2 diphosphate</text>
        <dbReference type="Rhea" id="RHEA:24898"/>
        <dbReference type="ChEBI" id="CHEBI:33019"/>
        <dbReference type="ChEBI" id="CHEBI:37565"/>
        <dbReference type="ChEBI" id="CHEBI:58805"/>
        <dbReference type="EC" id="2.7.7.65"/>
    </reaction>
</comment>
<feature type="transmembrane region" description="Helical" evidence="6">
    <location>
        <begin position="260"/>
        <end position="277"/>
    </location>
</feature>
<dbReference type="AlphaFoldDB" id="A0A0L0GZF6"/>
<dbReference type="PATRIC" id="fig|379893.4.peg.3355"/>
<dbReference type="STRING" id="379893.GCA_001297775_01315"/>
<keyword evidence="4" id="KW-0342">GTP-binding</keyword>
<comment type="caution">
    <text evidence="8">The sequence shown here is derived from an EMBL/GenBank/DDBJ whole genome shotgun (WGS) entry which is preliminary data.</text>
</comment>
<feature type="transmembrane region" description="Helical" evidence="6">
    <location>
        <begin position="12"/>
        <end position="34"/>
    </location>
</feature>
<feature type="domain" description="GGDEF" evidence="7">
    <location>
        <begin position="320"/>
        <end position="454"/>
    </location>
</feature>
<dbReference type="InterPro" id="IPR050469">
    <property type="entry name" value="Diguanylate_Cyclase"/>
</dbReference>
<evidence type="ECO:0000256" key="2">
    <source>
        <dbReference type="ARBA" id="ARBA00004665"/>
    </source>
</evidence>
<dbReference type="SUPFAM" id="SSF55073">
    <property type="entry name" value="Nucleotide cyclase"/>
    <property type="match status" value="1"/>
</dbReference>
<dbReference type="InterPro" id="IPR043128">
    <property type="entry name" value="Rev_trsase/Diguanyl_cyclase"/>
</dbReference>
<dbReference type="EMBL" id="JNGI01000034">
    <property type="protein sequence ID" value="KNC94066.1"/>
    <property type="molecule type" value="Genomic_DNA"/>
</dbReference>
<evidence type="ECO:0000256" key="4">
    <source>
        <dbReference type="ARBA" id="ARBA00023134"/>
    </source>
</evidence>
<dbReference type="Pfam" id="PF00990">
    <property type="entry name" value="GGDEF"/>
    <property type="match status" value="1"/>
</dbReference>
<dbReference type="OrthoDB" id="9812260at2"/>
<dbReference type="CDD" id="cd01949">
    <property type="entry name" value="GGDEF"/>
    <property type="match status" value="1"/>
</dbReference>
<evidence type="ECO:0000256" key="1">
    <source>
        <dbReference type="ARBA" id="ARBA00001946"/>
    </source>
</evidence>
<dbReference type="EC" id="2.7.7.65" evidence="3"/>
<dbReference type="GO" id="GO:1902201">
    <property type="term" value="P:negative regulation of bacterial-type flagellum-dependent cell motility"/>
    <property type="evidence" value="ECO:0007669"/>
    <property type="project" value="TreeGrafter"/>
</dbReference>
<proteinExistence type="predicted"/>
<dbReference type="PANTHER" id="PTHR45138">
    <property type="entry name" value="REGULATORY COMPONENTS OF SENSORY TRANSDUCTION SYSTEM"/>
    <property type="match status" value="1"/>
</dbReference>
<evidence type="ECO:0000313" key="9">
    <source>
        <dbReference type="Proteomes" id="UP000037393"/>
    </source>
</evidence>
<dbReference type="Pfam" id="PF17158">
    <property type="entry name" value="MASE4"/>
    <property type="match status" value="1"/>
</dbReference>
<feature type="transmembrane region" description="Helical" evidence="6">
    <location>
        <begin position="150"/>
        <end position="171"/>
    </location>
</feature>
<evidence type="ECO:0000313" key="8">
    <source>
        <dbReference type="EMBL" id="KNC94066.1"/>
    </source>
</evidence>
<feature type="transmembrane region" description="Helical" evidence="6">
    <location>
        <begin position="221"/>
        <end position="240"/>
    </location>
</feature>
<keyword evidence="6" id="KW-1133">Transmembrane helix</keyword>
<dbReference type="FunFam" id="3.30.70.270:FF:000001">
    <property type="entry name" value="Diguanylate cyclase domain protein"/>
    <property type="match status" value="1"/>
</dbReference>
<dbReference type="SMART" id="SM00267">
    <property type="entry name" value="GGDEF"/>
    <property type="match status" value="1"/>
</dbReference>
<evidence type="ECO:0000256" key="3">
    <source>
        <dbReference type="ARBA" id="ARBA00012528"/>
    </source>
</evidence>
<dbReference type="GO" id="GO:0005525">
    <property type="term" value="F:GTP binding"/>
    <property type="evidence" value="ECO:0007669"/>
    <property type="project" value="UniProtKB-KW"/>
</dbReference>
<dbReference type="Gene3D" id="3.30.70.270">
    <property type="match status" value="1"/>
</dbReference>
<dbReference type="NCBIfam" id="TIGR00254">
    <property type="entry name" value="GGDEF"/>
    <property type="match status" value="1"/>
</dbReference>
<organism evidence="8 9">
    <name type="scientific">Trabulsiella odontotermitis</name>
    <dbReference type="NCBI Taxonomy" id="379893"/>
    <lineage>
        <taxon>Bacteria</taxon>
        <taxon>Pseudomonadati</taxon>
        <taxon>Pseudomonadota</taxon>
        <taxon>Gammaproteobacteria</taxon>
        <taxon>Enterobacterales</taxon>
        <taxon>Enterobacteriaceae</taxon>
        <taxon>Trabulsiella</taxon>
    </lineage>
</organism>
<feature type="transmembrane region" description="Helical" evidence="6">
    <location>
        <begin position="74"/>
        <end position="95"/>
    </location>
</feature>
<gene>
    <name evidence="8" type="ORF">GM31_16500</name>
</gene>
<dbReference type="PROSITE" id="PS50887">
    <property type="entry name" value="GGDEF"/>
    <property type="match status" value="1"/>
</dbReference>
<comment type="pathway">
    <text evidence="2">Purine metabolism; 3',5'-cyclic di-GMP biosynthesis.</text>
</comment>
<dbReference type="GO" id="GO:0043709">
    <property type="term" value="P:cell adhesion involved in single-species biofilm formation"/>
    <property type="evidence" value="ECO:0007669"/>
    <property type="project" value="TreeGrafter"/>
</dbReference>
<keyword evidence="4" id="KW-0547">Nucleotide-binding</keyword>
<dbReference type="InterPro" id="IPR000160">
    <property type="entry name" value="GGDEF_dom"/>
</dbReference>
<dbReference type="InterPro" id="IPR033424">
    <property type="entry name" value="MASE4"/>
</dbReference>
<accession>A0A0L0GZF6</accession>
<evidence type="ECO:0000256" key="5">
    <source>
        <dbReference type="ARBA" id="ARBA00034247"/>
    </source>
</evidence>
<dbReference type="GO" id="GO:0005886">
    <property type="term" value="C:plasma membrane"/>
    <property type="evidence" value="ECO:0007669"/>
    <property type="project" value="TreeGrafter"/>
</dbReference>
<keyword evidence="9" id="KW-1185">Reference proteome</keyword>
<dbReference type="InterPro" id="IPR029787">
    <property type="entry name" value="Nucleotide_cyclase"/>
</dbReference>
<feature type="transmembrane region" description="Helical" evidence="6">
    <location>
        <begin position="191"/>
        <end position="214"/>
    </location>
</feature>
<name>A0A0L0GZF6_9ENTR</name>
<reference evidence="8 9" key="1">
    <citation type="journal article" date="2015" name="Appl. Environ. Microbiol.">
        <title>The Enterobacterium Trabulsiella odontotermitis Presents Novel Adaptations Related to Its Association with Fungus-Growing Termites.</title>
        <authorList>
            <person name="Sapountzis P."/>
            <person name="Gruntjes T."/>
            <person name="Otani S."/>
            <person name="Estevez J."/>
            <person name="da Costa R.R."/>
            <person name="Plunkett G.3rd."/>
            <person name="Perna N.T."/>
            <person name="Poulsen M."/>
        </authorList>
    </citation>
    <scope>NUCLEOTIDE SEQUENCE [LARGE SCALE GENOMIC DNA]</scope>
    <source>
        <strain evidence="8 9">12</strain>
    </source>
</reference>
<protein>
    <recommendedName>
        <fullName evidence="3">diguanylate cyclase</fullName>
        <ecNumber evidence="3">2.7.7.65</ecNumber>
    </recommendedName>
</protein>
<evidence type="ECO:0000259" key="7">
    <source>
        <dbReference type="PROSITE" id="PS50887"/>
    </source>
</evidence>
<dbReference type="Proteomes" id="UP000037393">
    <property type="component" value="Unassembled WGS sequence"/>
</dbReference>
<dbReference type="RefSeq" id="WP_049856677.1">
    <property type="nucleotide sequence ID" value="NZ_JNGI01000034.1"/>
</dbReference>
<comment type="cofactor">
    <cofactor evidence="1">
        <name>Mg(2+)</name>
        <dbReference type="ChEBI" id="CHEBI:18420"/>
    </cofactor>
</comment>
<sequence>MPDSMRRFARHSFLFITSCIITIFLFSWLSMWAIHEVPGIGTVVFPTMTIFLLVFHAIIAGFMLMKYICEKHRLYLMPIACAFAGSALLMLGTLSSYPQWYLCNAGRLINYNDAIIFYFFRNIMMAVLFVIAVVLYHFRKHDMHVRSIHAWILTAIGIFMASMILLSWLYSSKHPLLNVHFIDNLTYTFTPLWRGMTGWFLIALWCITLIILLTVSRLRNIFWYSGGFFCVCYIVTLWVLLSSDHSAGYTWYQARFFETLTTLFLIFVLLCDVFNLYRRSHDKYLDSYQNSIRDPLTRLYNRRYFYDTLTQQLSRTTLAHPLSVIVSDLDRFKRINDQYGHLQGDKVIQFVSRVLQNAVREEDVAARVGGEEFALLLTNTSATEAYNVAERIRQAICQQDPKRSDGQLPEPITISMGVFTATEHDLSAEACVQRADQAMYAAKEAGRNRVVVWQ</sequence>
<dbReference type="PANTHER" id="PTHR45138:SF9">
    <property type="entry name" value="DIGUANYLATE CYCLASE DGCM-RELATED"/>
    <property type="match status" value="1"/>
</dbReference>
<keyword evidence="6" id="KW-0812">Transmembrane</keyword>
<feature type="transmembrane region" description="Helical" evidence="6">
    <location>
        <begin position="115"/>
        <end position="138"/>
    </location>
</feature>
<feature type="transmembrane region" description="Helical" evidence="6">
    <location>
        <begin position="40"/>
        <end position="62"/>
    </location>
</feature>
<keyword evidence="6" id="KW-0472">Membrane</keyword>
<dbReference type="GO" id="GO:0052621">
    <property type="term" value="F:diguanylate cyclase activity"/>
    <property type="evidence" value="ECO:0007669"/>
    <property type="project" value="UniProtKB-EC"/>
</dbReference>